<dbReference type="PATRIC" id="fig|1246995.3.peg.6666"/>
<dbReference type="PANTHER" id="PTHR43133:SF52">
    <property type="entry name" value="ECF RNA POLYMERASE SIGMA FACTOR SIGL"/>
    <property type="match status" value="1"/>
</dbReference>
<keyword evidence="2" id="KW-0805">Transcription regulation</keyword>
<evidence type="ECO:0000256" key="1">
    <source>
        <dbReference type="ARBA" id="ARBA00010641"/>
    </source>
</evidence>
<dbReference type="SUPFAM" id="SSF88946">
    <property type="entry name" value="Sigma2 domain of RNA polymerase sigma factors"/>
    <property type="match status" value="1"/>
</dbReference>
<dbReference type="CDD" id="cd06171">
    <property type="entry name" value="Sigma70_r4"/>
    <property type="match status" value="1"/>
</dbReference>
<protein>
    <submittedName>
        <fullName evidence="8">RNA polymerase sigma factor SigL</fullName>
    </submittedName>
</protein>
<dbReference type="InterPro" id="IPR007630">
    <property type="entry name" value="RNA_pol_sigma70_r4"/>
</dbReference>
<dbReference type="eggNOG" id="COG1595">
    <property type="taxonomic scope" value="Bacteria"/>
</dbReference>
<dbReference type="Pfam" id="PF04545">
    <property type="entry name" value="Sigma70_r4"/>
    <property type="match status" value="1"/>
</dbReference>
<dbReference type="Gene3D" id="1.10.1740.10">
    <property type="match status" value="1"/>
</dbReference>
<keyword evidence="5" id="KW-0804">Transcription</keyword>
<name>U5WA80_9ACTN</name>
<dbReference type="GO" id="GO:0016987">
    <property type="term" value="F:sigma factor activity"/>
    <property type="evidence" value="ECO:0007669"/>
    <property type="project" value="UniProtKB-KW"/>
</dbReference>
<evidence type="ECO:0000313" key="8">
    <source>
        <dbReference type="EMBL" id="AGZ44846.1"/>
    </source>
</evidence>
<dbReference type="Proteomes" id="UP000017746">
    <property type="component" value="Chromosome"/>
</dbReference>
<dbReference type="EMBL" id="CP006272">
    <property type="protein sequence ID" value="AGZ44846.1"/>
    <property type="molecule type" value="Genomic_DNA"/>
</dbReference>
<dbReference type="HOGENOM" id="CLU_047691_9_4_11"/>
<dbReference type="PANTHER" id="PTHR43133">
    <property type="entry name" value="RNA POLYMERASE ECF-TYPE SIGMA FACTO"/>
    <property type="match status" value="1"/>
</dbReference>
<dbReference type="InterPro" id="IPR036388">
    <property type="entry name" value="WH-like_DNA-bd_sf"/>
</dbReference>
<comment type="similarity">
    <text evidence="1">Belongs to the sigma-70 factor family. ECF subfamily.</text>
</comment>
<dbReference type="KEGG" id="afs:AFR_32940"/>
<proteinExistence type="inferred from homology"/>
<evidence type="ECO:0000256" key="4">
    <source>
        <dbReference type="ARBA" id="ARBA00023125"/>
    </source>
</evidence>
<evidence type="ECO:0000256" key="5">
    <source>
        <dbReference type="ARBA" id="ARBA00023163"/>
    </source>
</evidence>
<dbReference type="GO" id="GO:0003677">
    <property type="term" value="F:DNA binding"/>
    <property type="evidence" value="ECO:0007669"/>
    <property type="project" value="UniProtKB-KW"/>
</dbReference>
<accession>U5WA80</accession>
<keyword evidence="9" id="KW-1185">Reference proteome</keyword>
<evidence type="ECO:0000256" key="3">
    <source>
        <dbReference type="ARBA" id="ARBA00023082"/>
    </source>
</evidence>
<organism evidence="8 9">
    <name type="scientific">Actinoplanes friuliensis DSM 7358</name>
    <dbReference type="NCBI Taxonomy" id="1246995"/>
    <lineage>
        <taxon>Bacteria</taxon>
        <taxon>Bacillati</taxon>
        <taxon>Actinomycetota</taxon>
        <taxon>Actinomycetes</taxon>
        <taxon>Micromonosporales</taxon>
        <taxon>Micromonosporaceae</taxon>
        <taxon>Actinoplanes</taxon>
    </lineage>
</organism>
<gene>
    <name evidence="8" type="ORF">AFR_32940</name>
</gene>
<feature type="region of interest" description="Disordered" evidence="6">
    <location>
        <begin position="1"/>
        <end position="24"/>
    </location>
</feature>
<dbReference type="OrthoDB" id="3292701at2"/>
<reference evidence="8 9" key="1">
    <citation type="journal article" date="2014" name="J. Biotechnol.">
        <title>Complete genome sequence of the actinobacterium Actinoplanes friuliensis HAG 010964, producer of the lipopeptide antibiotic friulimycin.</title>
        <authorList>
            <person name="Ruckert C."/>
            <person name="Szczepanowski R."/>
            <person name="Albersmeier A."/>
            <person name="Goesmann A."/>
            <person name="Fischer N."/>
            <person name="Steinkamper A."/>
            <person name="Puhler A."/>
            <person name="Biener R."/>
            <person name="Schwartz D."/>
            <person name="Kalinowski J."/>
        </authorList>
    </citation>
    <scope>NUCLEOTIDE SEQUENCE [LARGE SCALE GENOMIC DNA]</scope>
    <source>
        <strain evidence="8 9">DSM 7358</strain>
    </source>
</reference>
<keyword evidence="3" id="KW-0731">Sigma factor</keyword>
<dbReference type="RefSeq" id="WP_023561183.1">
    <property type="nucleotide sequence ID" value="NC_022657.1"/>
</dbReference>
<evidence type="ECO:0000313" key="9">
    <source>
        <dbReference type="Proteomes" id="UP000017746"/>
    </source>
</evidence>
<keyword evidence="4" id="KW-0238">DNA-binding</keyword>
<dbReference type="InterPro" id="IPR039425">
    <property type="entry name" value="RNA_pol_sigma-70-like"/>
</dbReference>
<dbReference type="GO" id="GO:0006352">
    <property type="term" value="P:DNA-templated transcription initiation"/>
    <property type="evidence" value="ECO:0007669"/>
    <property type="project" value="InterPro"/>
</dbReference>
<dbReference type="InterPro" id="IPR013324">
    <property type="entry name" value="RNA_pol_sigma_r3/r4-like"/>
</dbReference>
<sequence length="202" mass="21848">MGRHAADRPGNLPLHADLFSPTPGSAAERAAQSRAAAAFETLVGPHREAVADYVHRLTGGDEALAGSVLKETFYRAAQDPARYPQRASGVRPWLVLTARTVLRDGERFAPAGHDDRPPAVVPARGPQAATTIAGAMDDLASAHRDVLVELFYRGVSLEEAAAVRGVPVEELKSRLYFAMRSLRVVLDQHLADRHDPGTGYRR</sequence>
<evidence type="ECO:0000259" key="7">
    <source>
        <dbReference type="Pfam" id="PF04545"/>
    </source>
</evidence>
<evidence type="ECO:0000256" key="2">
    <source>
        <dbReference type="ARBA" id="ARBA00023015"/>
    </source>
</evidence>
<dbReference type="STRING" id="1246995.AFR_32940"/>
<dbReference type="AlphaFoldDB" id="U5WA80"/>
<dbReference type="SUPFAM" id="SSF88659">
    <property type="entry name" value="Sigma3 and sigma4 domains of RNA polymerase sigma factors"/>
    <property type="match status" value="1"/>
</dbReference>
<dbReference type="InterPro" id="IPR013325">
    <property type="entry name" value="RNA_pol_sigma_r2"/>
</dbReference>
<evidence type="ECO:0000256" key="6">
    <source>
        <dbReference type="SAM" id="MobiDB-lite"/>
    </source>
</evidence>
<dbReference type="Gene3D" id="1.10.10.10">
    <property type="entry name" value="Winged helix-like DNA-binding domain superfamily/Winged helix DNA-binding domain"/>
    <property type="match status" value="1"/>
</dbReference>
<feature type="domain" description="RNA polymerase sigma-70 region 4" evidence="7">
    <location>
        <begin position="135"/>
        <end position="183"/>
    </location>
</feature>